<dbReference type="Pfam" id="PF13115">
    <property type="entry name" value="YtkA"/>
    <property type="match status" value="1"/>
</dbReference>
<accession>A0ABW9Z2L2</accession>
<dbReference type="Proteomes" id="UP000818323">
    <property type="component" value="Unassembled WGS sequence"/>
</dbReference>
<evidence type="ECO:0000313" key="3">
    <source>
        <dbReference type="Proteomes" id="UP000818323"/>
    </source>
</evidence>
<gene>
    <name evidence="2" type="ORF">GR303_20145</name>
</gene>
<proteinExistence type="predicted"/>
<dbReference type="EMBL" id="JAAAXJ010000016">
    <property type="protein sequence ID" value="NBJ26660.1"/>
    <property type="molecule type" value="Genomic_DNA"/>
</dbReference>
<keyword evidence="3" id="KW-1185">Reference proteome</keyword>
<protein>
    <submittedName>
        <fullName evidence="2">Heavy metal RND transporter</fullName>
    </submittedName>
</protein>
<name>A0ABW9Z2L2_9HYPH</name>
<organism evidence="2 3">
    <name type="scientific">Microvirga arsenatis</name>
    <dbReference type="NCBI Taxonomy" id="2692265"/>
    <lineage>
        <taxon>Bacteria</taxon>
        <taxon>Pseudomonadati</taxon>
        <taxon>Pseudomonadota</taxon>
        <taxon>Alphaproteobacteria</taxon>
        <taxon>Hyphomicrobiales</taxon>
        <taxon>Methylobacteriaceae</taxon>
        <taxon>Microvirga</taxon>
    </lineage>
</organism>
<sequence length="159" mass="17016">MDRSALPAWIPSSAIQALPDRSTLPDWVPPSWAQAKARFGLASAGTLPPVSTAELKDHAFELVQGEVKQGEATVDVRLVDRRSGTSVADAVVFARRIDMAPDGMPTMTAPIEPMPSPEPGIYQFKTNLAMEGGWQLSLAAKVQGEIGTVQNRLVLKAVP</sequence>
<reference evidence="2 3" key="1">
    <citation type="submission" date="2020-01" db="EMBL/GenBank/DDBJ databases">
        <title>Microvirga sp. nov., an arsenate reduction bacterium isolated from Tibet hotspring sediments.</title>
        <authorList>
            <person name="Yuan C.-G."/>
        </authorList>
    </citation>
    <scope>NUCLEOTIDE SEQUENCE [LARGE SCALE GENOMIC DNA]</scope>
    <source>
        <strain evidence="2 3">SYSU G3D203</strain>
    </source>
</reference>
<comment type="caution">
    <text evidence="2">The sequence shown here is derived from an EMBL/GenBank/DDBJ whole genome shotgun (WGS) entry which is preliminary data.</text>
</comment>
<evidence type="ECO:0000313" key="2">
    <source>
        <dbReference type="EMBL" id="NBJ26660.1"/>
    </source>
</evidence>
<evidence type="ECO:0000259" key="1">
    <source>
        <dbReference type="Pfam" id="PF13115"/>
    </source>
</evidence>
<feature type="domain" description="YtkA-like" evidence="1">
    <location>
        <begin position="53"/>
        <end position="138"/>
    </location>
</feature>
<dbReference type="InterPro" id="IPR032693">
    <property type="entry name" value="YtkA-like_dom"/>
</dbReference>